<dbReference type="KEGG" id="seds:AAY24_12020"/>
<dbReference type="SUPFAM" id="SSF55729">
    <property type="entry name" value="Acyl-CoA N-acyltransferases (Nat)"/>
    <property type="match status" value="1"/>
</dbReference>
<keyword evidence="2" id="KW-0012">Acyltransferase</keyword>
<organism evidence="4 5">
    <name type="scientific">Sedimenticola thiotaurini</name>
    <dbReference type="NCBI Taxonomy" id="1543721"/>
    <lineage>
        <taxon>Bacteria</taxon>
        <taxon>Pseudomonadati</taxon>
        <taxon>Pseudomonadota</taxon>
        <taxon>Gammaproteobacteria</taxon>
        <taxon>Chromatiales</taxon>
        <taxon>Sedimenticolaceae</taxon>
        <taxon>Sedimenticola</taxon>
    </lineage>
</organism>
<dbReference type="PANTHER" id="PTHR43877">
    <property type="entry name" value="AMINOALKYLPHOSPHONATE N-ACETYLTRANSFERASE-RELATED-RELATED"/>
    <property type="match status" value="1"/>
</dbReference>
<evidence type="ECO:0000256" key="2">
    <source>
        <dbReference type="ARBA" id="ARBA00023315"/>
    </source>
</evidence>
<dbReference type="Gene3D" id="3.40.630.30">
    <property type="match status" value="1"/>
</dbReference>
<gene>
    <name evidence="4" type="ORF">AAY24_12020</name>
</gene>
<evidence type="ECO:0000313" key="5">
    <source>
        <dbReference type="Proteomes" id="UP000034410"/>
    </source>
</evidence>
<feature type="domain" description="N-acetyltransferase" evidence="3">
    <location>
        <begin position="7"/>
        <end position="148"/>
    </location>
</feature>
<dbReference type="Proteomes" id="UP000034410">
    <property type="component" value="Chromosome"/>
</dbReference>
<evidence type="ECO:0000313" key="4">
    <source>
        <dbReference type="EMBL" id="AKH20955.1"/>
    </source>
</evidence>
<proteinExistence type="predicted"/>
<sequence length="151" mass="17344">MNPTRLIRIRTLQQEDAAAVARLAVELGYPASEAVITPRIQRLLQHPDHSAFIATENHQPIGWLHLFINYPLESEPCAEIAGLVVTESHRGRGVGRQLLGAARQWAAERELQSLRVRCQIRRRRAHHFYQANGFTELKTQKVFILPLTRRR</sequence>
<reference evidence="4 5" key="1">
    <citation type="journal article" date="2015" name="Genome Announc.">
        <title>Complete Genome Sequence of Sedimenticola thiotaurini Strain SIP-G1, a Polyphosphate- and Polyhydroxyalkanoate-Accumulating Sulfur-Oxidizing Gammaproteobacterium Isolated from Salt Marsh Sediments.</title>
        <authorList>
            <person name="Flood B.E."/>
            <person name="Jones D.S."/>
            <person name="Bailey J.V."/>
        </authorList>
    </citation>
    <scope>NUCLEOTIDE SEQUENCE [LARGE SCALE GENOMIC DNA]</scope>
    <source>
        <strain evidence="4 5">SIP-G1</strain>
    </source>
</reference>
<dbReference type="PROSITE" id="PS51186">
    <property type="entry name" value="GNAT"/>
    <property type="match status" value="1"/>
</dbReference>
<dbReference type="InterPro" id="IPR050832">
    <property type="entry name" value="Bact_Acetyltransf"/>
</dbReference>
<evidence type="ECO:0000256" key="1">
    <source>
        <dbReference type="ARBA" id="ARBA00022679"/>
    </source>
</evidence>
<dbReference type="EMBL" id="CP011412">
    <property type="protein sequence ID" value="AKH20955.1"/>
    <property type="molecule type" value="Genomic_DNA"/>
</dbReference>
<dbReference type="RefSeq" id="WP_046859884.1">
    <property type="nucleotide sequence ID" value="NZ_CP011412.1"/>
</dbReference>
<accession>A0A0F7K1A2</accession>
<dbReference type="OrthoDB" id="6456007at2"/>
<dbReference type="InterPro" id="IPR016181">
    <property type="entry name" value="Acyl_CoA_acyltransferase"/>
</dbReference>
<name>A0A0F7K1A2_9GAMM</name>
<dbReference type="CDD" id="cd04301">
    <property type="entry name" value="NAT_SF"/>
    <property type="match status" value="1"/>
</dbReference>
<dbReference type="AlphaFoldDB" id="A0A0F7K1A2"/>
<dbReference type="Pfam" id="PF00583">
    <property type="entry name" value="Acetyltransf_1"/>
    <property type="match status" value="1"/>
</dbReference>
<keyword evidence="5" id="KW-1185">Reference proteome</keyword>
<protein>
    <recommendedName>
        <fullName evidence="3">N-acetyltransferase domain-containing protein</fullName>
    </recommendedName>
</protein>
<dbReference type="PANTHER" id="PTHR43877:SF2">
    <property type="entry name" value="AMINOALKYLPHOSPHONATE N-ACETYLTRANSFERASE-RELATED"/>
    <property type="match status" value="1"/>
</dbReference>
<keyword evidence="1" id="KW-0808">Transferase</keyword>
<evidence type="ECO:0000259" key="3">
    <source>
        <dbReference type="PROSITE" id="PS51186"/>
    </source>
</evidence>
<dbReference type="InterPro" id="IPR000182">
    <property type="entry name" value="GNAT_dom"/>
</dbReference>
<dbReference type="GO" id="GO:0016747">
    <property type="term" value="F:acyltransferase activity, transferring groups other than amino-acyl groups"/>
    <property type="evidence" value="ECO:0007669"/>
    <property type="project" value="InterPro"/>
</dbReference>